<comment type="caution">
    <text evidence="1">The sequence shown here is derived from an EMBL/GenBank/DDBJ whole genome shotgun (WGS) entry which is preliminary data.</text>
</comment>
<protein>
    <recommendedName>
        <fullName evidence="3">YD repeat-containing protein</fullName>
    </recommendedName>
</protein>
<dbReference type="RefSeq" id="WP_185675113.1">
    <property type="nucleotide sequence ID" value="NZ_JACHVB010000020.1"/>
</dbReference>
<dbReference type="EMBL" id="JACHVB010000020">
    <property type="protein sequence ID" value="MBC2594131.1"/>
    <property type="molecule type" value="Genomic_DNA"/>
</dbReference>
<gene>
    <name evidence="1" type="ORF">H5P28_07630</name>
</gene>
<dbReference type="AlphaFoldDB" id="A0A842HFS2"/>
<sequence length="1171" mass="132479">MRTLLLFTCSLLGATLSAQKVDWDKAPINPVPIKYKAEHFNLKGPIFSADKKVFNEQGLLIKDISYLRYENGLPTGKGSVEWETDAEGNVIRQTFESGRVDAYTYSNGLLVEESYEYDKKKGTKRYSYDEAGRLVRLERDDNGQTETTTYAYSVDGDSVTVTETTQSGTSAARRSFKTYKGGLLTASSTEGESIELNVEYTFDPYGNPTKWVYAQNNGVRDEFATRYQYYPELRKANQLSYGSIYEDRVTPVAVFRNGQIAEDITYSERADGSGYAIYDDFSNSYYLASAGSGLKPGERIDAKLLVKDADAIAFLKGKILQPLYRGTAIFKDSKNELLATQNGDILTYSRHNLLKLHTSMAFVLVPGAEVLRGQMLEQTRRYFAVHMFYSVSEFGELELFHNAGSIPDPASLRMGKMGESDLVLYVNDEPYYLLPGALAEPEPGLHLARYYGKKDTDSVEPLPEDFKLSFDYLSKGAKPAAPSPDQKDVVPGFSEQDVAALYNITAEDMNSRVSPYISRTDAPLNPVPYVGSLWDINLDGDVAYAYDKDNSYFFDENGHRIHPHQDVFTDEETARREKAVYRLFDNANKLLMHKAFYPGGWDTIYKYNPDGTVQATYIIEGGQVVDHYAYVYDKQRRLVETVTRRGGETTTETFTYREEDGQLHVTAKLKDPEGEIIRTYVYGNGRTVRFTEDSSNYHTDKTYQYMNDDSGNPYVRLDQDGKETDLPLYYHTDTWQLDRWHWINEERYGQYSPIVYVDDRQVTELYGAYNEQNPFPHGVFYEPIGQNYFIAENALLPATRQDPDARGKMKLKISSPAMLYLTPSGMFNFYVYGRAIGDLKQFRLGNNLLIYNNKNGHTYLITDFELGEEKFYAAEDLGSDVTTWFRTSKESDFYFIKNGERPTGLSNGGFYDNRDLLINKDGKPWGILDAADLNGPSGKIYKMTPLGQRSLPGEAPRPLKNGNVPIQKYGFGVPITLERERGKVRFYQKGQPIFEPESFEVGDTGNAFAFYGTSSYHLFKQAWGLADGQSLLEEKVIIDPLLVENTGSQTRVWWKGKLVPESEYKLFPCDNGSRFLTLSKFKEYYELKPTTAALNYQVGSVLGSSNALIQNTDGFTVLERGLPLSGEEVQLYPSDGNLLVYVGTDPVYILYDIGSPDELAPGIYPLSDFSY</sequence>
<evidence type="ECO:0000313" key="2">
    <source>
        <dbReference type="Proteomes" id="UP000546464"/>
    </source>
</evidence>
<dbReference type="Proteomes" id="UP000546464">
    <property type="component" value="Unassembled WGS sequence"/>
</dbReference>
<proteinExistence type="predicted"/>
<organism evidence="1 2">
    <name type="scientific">Ruficoccus amylovorans</name>
    <dbReference type="NCBI Taxonomy" id="1804625"/>
    <lineage>
        <taxon>Bacteria</taxon>
        <taxon>Pseudomonadati</taxon>
        <taxon>Verrucomicrobiota</taxon>
        <taxon>Opitutia</taxon>
        <taxon>Puniceicoccales</taxon>
        <taxon>Cerasicoccaceae</taxon>
        <taxon>Ruficoccus</taxon>
    </lineage>
</organism>
<reference evidence="1 2" key="1">
    <citation type="submission" date="2020-07" db="EMBL/GenBank/DDBJ databases">
        <authorList>
            <person name="Feng X."/>
        </authorList>
    </citation>
    <scope>NUCLEOTIDE SEQUENCE [LARGE SCALE GENOMIC DNA]</scope>
    <source>
        <strain evidence="1 2">JCM31066</strain>
    </source>
</reference>
<keyword evidence="2" id="KW-1185">Reference proteome</keyword>
<name>A0A842HFS2_9BACT</name>
<accession>A0A842HFS2</accession>
<dbReference type="Gene3D" id="2.180.10.10">
    <property type="entry name" value="RHS repeat-associated core"/>
    <property type="match status" value="1"/>
</dbReference>
<evidence type="ECO:0008006" key="3">
    <source>
        <dbReference type="Google" id="ProtNLM"/>
    </source>
</evidence>
<evidence type="ECO:0000313" key="1">
    <source>
        <dbReference type="EMBL" id="MBC2594131.1"/>
    </source>
</evidence>